<sequence>MRPSISSSPANTVGSYPVPTTITHEPITANTSHTNPSQSIHRHKRHSELLVESVTMQPGPSHCAVNARAAPKVTIAQHRRIEEIDDERLRQNTNEENVEKSEQAIAYEPSNGRVGGAEELSASLFWSPGLDRLAPDLNHMIYSAIRASRSPVWAKVICPKAAIGSHGHAGSLYQDGIVVVDVGADGRWRAVRGGQAV</sequence>
<protein>
    <submittedName>
        <fullName evidence="2">Uncharacterized protein</fullName>
    </submittedName>
</protein>
<accession>A0A4Z1P8U8</accession>
<gene>
    <name evidence="2" type="ORF">E6O75_ATG06640</name>
</gene>
<feature type="region of interest" description="Disordered" evidence="1">
    <location>
        <begin position="1"/>
        <end position="45"/>
    </location>
</feature>
<dbReference type="EMBL" id="SNSC02000014">
    <property type="protein sequence ID" value="TID18564.1"/>
    <property type="molecule type" value="Genomic_DNA"/>
</dbReference>
<keyword evidence="3" id="KW-1185">Reference proteome</keyword>
<proteinExistence type="predicted"/>
<dbReference type="Proteomes" id="UP000298493">
    <property type="component" value="Unassembled WGS sequence"/>
</dbReference>
<comment type="caution">
    <text evidence="2">The sequence shown here is derived from an EMBL/GenBank/DDBJ whole genome shotgun (WGS) entry which is preliminary data.</text>
</comment>
<organism evidence="2 3">
    <name type="scientific">Venturia nashicola</name>
    <dbReference type="NCBI Taxonomy" id="86259"/>
    <lineage>
        <taxon>Eukaryota</taxon>
        <taxon>Fungi</taxon>
        <taxon>Dikarya</taxon>
        <taxon>Ascomycota</taxon>
        <taxon>Pezizomycotina</taxon>
        <taxon>Dothideomycetes</taxon>
        <taxon>Pleosporomycetidae</taxon>
        <taxon>Venturiales</taxon>
        <taxon>Venturiaceae</taxon>
        <taxon>Venturia</taxon>
    </lineage>
</organism>
<dbReference type="AlphaFoldDB" id="A0A4Z1P8U8"/>
<evidence type="ECO:0000313" key="3">
    <source>
        <dbReference type="Proteomes" id="UP000298493"/>
    </source>
</evidence>
<name>A0A4Z1P8U8_9PEZI</name>
<evidence type="ECO:0000256" key="1">
    <source>
        <dbReference type="SAM" id="MobiDB-lite"/>
    </source>
</evidence>
<evidence type="ECO:0000313" key="2">
    <source>
        <dbReference type="EMBL" id="TID18564.1"/>
    </source>
</evidence>
<feature type="compositionally biased region" description="Polar residues" evidence="1">
    <location>
        <begin position="1"/>
        <end position="39"/>
    </location>
</feature>
<reference evidence="2 3" key="1">
    <citation type="submission" date="2019-04" db="EMBL/GenBank/DDBJ databases">
        <title>High contiguity whole genome sequence and gene annotation resource for two Venturia nashicola isolates.</title>
        <authorList>
            <person name="Prokchorchik M."/>
            <person name="Won K."/>
            <person name="Lee Y."/>
            <person name="Choi E.D."/>
            <person name="Segonzac C."/>
            <person name="Sohn K.H."/>
        </authorList>
    </citation>
    <scope>NUCLEOTIDE SEQUENCE [LARGE SCALE GENOMIC DNA]</scope>
    <source>
        <strain evidence="2 3">PRI2</strain>
    </source>
</reference>